<dbReference type="AlphaFoldDB" id="A0A9P0H0F0"/>
<gene>
    <name evidence="1" type="ORF">NEZAVI_LOCUS125</name>
</gene>
<evidence type="ECO:0000313" key="2">
    <source>
        <dbReference type="Proteomes" id="UP001152798"/>
    </source>
</evidence>
<name>A0A9P0H0F0_NEZVI</name>
<sequence>MAPQSSILVKKELKQAAKNYQDDILEPVVNPLKGFPAGFCSSSQDQVNSGVVAKDHSRVHLCLGLAISNP</sequence>
<evidence type="ECO:0000313" key="1">
    <source>
        <dbReference type="EMBL" id="CAH1388515.1"/>
    </source>
</evidence>
<protein>
    <submittedName>
        <fullName evidence="1">Uncharacterized protein</fullName>
    </submittedName>
</protein>
<dbReference type="Proteomes" id="UP001152798">
    <property type="component" value="Chromosome 1"/>
</dbReference>
<reference evidence="1" key="1">
    <citation type="submission" date="2022-01" db="EMBL/GenBank/DDBJ databases">
        <authorList>
            <person name="King R."/>
        </authorList>
    </citation>
    <scope>NUCLEOTIDE SEQUENCE</scope>
</reference>
<keyword evidence="2" id="KW-1185">Reference proteome</keyword>
<accession>A0A9P0H0F0</accession>
<organism evidence="1 2">
    <name type="scientific">Nezara viridula</name>
    <name type="common">Southern green stink bug</name>
    <name type="synonym">Cimex viridulus</name>
    <dbReference type="NCBI Taxonomy" id="85310"/>
    <lineage>
        <taxon>Eukaryota</taxon>
        <taxon>Metazoa</taxon>
        <taxon>Ecdysozoa</taxon>
        <taxon>Arthropoda</taxon>
        <taxon>Hexapoda</taxon>
        <taxon>Insecta</taxon>
        <taxon>Pterygota</taxon>
        <taxon>Neoptera</taxon>
        <taxon>Paraneoptera</taxon>
        <taxon>Hemiptera</taxon>
        <taxon>Heteroptera</taxon>
        <taxon>Panheteroptera</taxon>
        <taxon>Pentatomomorpha</taxon>
        <taxon>Pentatomoidea</taxon>
        <taxon>Pentatomidae</taxon>
        <taxon>Pentatominae</taxon>
        <taxon>Nezara</taxon>
    </lineage>
</organism>
<dbReference type="EMBL" id="OV725077">
    <property type="protein sequence ID" value="CAH1388515.1"/>
    <property type="molecule type" value="Genomic_DNA"/>
</dbReference>
<proteinExistence type="predicted"/>